<feature type="signal peptide" evidence="2">
    <location>
        <begin position="1"/>
        <end position="18"/>
    </location>
</feature>
<accession>A0A379AQ50</accession>
<organism evidence="3 4">
    <name type="scientific">Avibacterium avium</name>
    <name type="common">Pasteurella avium</name>
    <dbReference type="NCBI Taxonomy" id="751"/>
    <lineage>
        <taxon>Bacteria</taxon>
        <taxon>Pseudomonadati</taxon>
        <taxon>Pseudomonadota</taxon>
        <taxon>Gammaproteobacteria</taxon>
        <taxon>Pasteurellales</taxon>
        <taxon>Pasteurellaceae</taxon>
        <taxon>Avibacterium</taxon>
    </lineage>
</organism>
<keyword evidence="2" id="KW-0732">Signal</keyword>
<dbReference type="AlphaFoldDB" id="A0A379AQ50"/>
<evidence type="ECO:0000256" key="2">
    <source>
        <dbReference type="SAM" id="SignalP"/>
    </source>
</evidence>
<dbReference type="EMBL" id="UGSP01000001">
    <property type="protein sequence ID" value="SUB23710.1"/>
    <property type="molecule type" value="Genomic_DNA"/>
</dbReference>
<sequence>MKKITALLGLLFSPMLWAGNFGTEVMSEMIYSVYEECNQGKLGELSRILEIPKAQFCGCFISQIQNEFEHLGLEQKLNEGNMTIKQLENAMENIGEKSSEYCIDKLSPEK</sequence>
<evidence type="ECO:0000313" key="3">
    <source>
        <dbReference type="EMBL" id="SUB23710.1"/>
    </source>
</evidence>
<dbReference type="GeneID" id="300132942"/>
<protein>
    <submittedName>
        <fullName evidence="3">Uncharacterized protein</fullName>
    </submittedName>
</protein>
<feature type="chain" id="PRO_5016805178" evidence="2">
    <location>
        <begin position="19"/>
        <end position="110"/>
    </location>
</feature>
<dbReference type="Proteomes" id="UP000255098">
    <property type="component" value="Unassembled WGS sequence"/>
</dbReference>
<dbReference type="RefSeq" id="WP_115249029.1">
    <property type="nucleotide sequence ID" value="NZ_JBMMEH010000025.1"/>
</dbReference>
<evidence type="ECO:0000256" key="1">
    <source>
        <dbReference type="SAM" id="Coils"/>
    </source>
</evidence>
<reference evidence="3 4" key="1">
    <citation type="submission" date="2018-06" db="EMBL/GenBank/DDBJ databases">
        <authorList>
            <consortium name="Pathogen Informatics"/>
            <person name="Doyle S."/>
        </authorList>
    </citation>
    <scope>NUCLEOTIDE SEQUENCE [LARGE SCALE GENOMIC DNA]</scope>
    <source>
        <strain evidence="4">NCTC 11297</strain>
    </source>
</reference>
<proteinExistence type="predicted"/>
<name>A0A379AQ50_AVIAV</name>
<keyword evidence="4" id="KW-1185">Reference proteome</keyword>
<evidence type="ECO:0000313" key="4">
    <source>
        <dbReference type="Proteomes" id="UP000255098"/>
    </source>
</evidence>
<gene>
    <name evidence="3" type="ORF">NCTC11297_00724</name>
</gene>
<keyword evidence="1" id="KW-0175">Coiled coil</keyword>
<feature type="coiled-coil region" evidence="1">
    <location>
        <begin position="70"/>
        <end position="97"/>
    </location>
</feature>